<dbReference type="EMBL" id="KY684103">
    <property type="protein sequence ID" value="ARF10168.1"/>
    <property type="molecule type" value="Genomic_DNA"/>
</dbReference>
<accession>A0A1V0SEV4</accession>
<name>A0A1V0SEV4_9VIRU</name>
<protein>
    <submittedName>
        <fullName evidence="1">Uncharacterized protein</fullName>
    </submittedName>
</protein>
<reference evidence="1" key="1">
    <citation type="journal article" date="2017" name="Science">
        <title>Giant viruses with an expanded complement of translation system components.</title>
        <authorList>
            <person name="Schulz F."/>
            <person name="Yutin N."/>
            <person name="Ivanova N.N."/>
            <person name="Ortega D.R."/>
            <person name="Lee T.K."/>
            <person name="Vierheilig J."/>
            <person name="Daims H."/>
            <person name="Horn M."/>
            <person name="Wagner M."/>
            <person name="Jensen G.J."/>
            <person name="Kyrpides N.C."/>
            <person name="Koonin E.V."/>
            <person name="Woyke T."/>
        </authorList>
    </citation>
    <scope>NUCLEOTIDE SEQUENCE</scope>
    <source>
        <strain evidence="1">HKV1</strain>
    </source>
</reference>
<proteinExistence type="predicted"/>
<evidence type="ECO:0000313" key="1">
    <source>
        <dbReference type="EMBL" id="ARF10168.1"/>
    </source>
</evidence>
<sequence length="178" mass="21140">MTTKNSLHFPKVLKLKYLLDHETLILFNDTLNVKFIDMLPNNYDFIKIYGNDDEFKIIDVINVMIRKTDEYNIFFHYNGKKLELVNNKIIQNVYYLGGYNGIYFSCIIRADNDRNDLDIKFDSHIDGIFPCIVSFSGDDYYDKNKSLNYLHDIFKVTKIYKNTYYLEQKGLYTKAAKK</sequence>
<organism evidence="1">
    <name type="scientific">Hokovirus HKV1</name>
    <dbReference type="NCBI Taxonomy" id="1977638"/>
    <lineage>
        <taxon>Viruses</taxon>
        <taxon>Varidnaviria</taxon>
        <taxon>Bamfordvirae</taxon>
        <taxon>Nucleocytoviricota</taxon>
        <taxon>Megaviricetes</taxon>
        <taxon>Imitervirales</taxon>
        <taxon>Mimiviridae</taxon>
        <taxon>Klosneuvirinae</taxon>
        <taxon>Hokovirus</taxon>
    </lineage>
</organism>
<gene>
    <name evidence="1" type="ORF">Hokovirus_1_47</name>
</gene>